<name>A0ABU4DEK5_9ACTN</name>
<dbReference type="RefSeq" id="WP_039586575.1">
    <property type="nucleotide sequence ID" value="NZ_JAWLKI010000012.1"/>
</dbReference>
<dbReference type="EMBL" id="JAWLKI010000012">
    <property type="protein sequence ID" value="MDV6308095.1"/>
    <property type="molecule type" value="Genomic_DNA"/>
</dbReference>
<reference evidence="2 3" key="1">
    <citation type="submission" date="2023-10" db="EMBL/GenBank/DDBJ databases">
        <title>Development of a sustainable strategy for remediation of hydrocarbon-contaminated territories based on the waste exchange concept.</title>
        <authorList>
            <person name="Krivoruchko A."/>
        </authorList>
    </citation>
    <scope>NUCLEOTIDE SEQUENCE [LARGE SCALE GENOMIC DNA]</scope>
    <source>
        <strain evidence="2 3">IEGM 1266</strain>
    </source>
</reference>
<proteinExistence type="predicted"/>
<evidence type="ECO:0000313" key="3">
    <source>
        <dbReference type="Proteomes" id="UP001185779"/>
    </source>
</evidence>
<feature type="domain" description="Helix-turn-helix" evidence="1">
    <location>
        <begin position="25"/>
        <end position="61"/>
    </location>
</feature>
<dbReference type="Proteomes" id="UP001185779">
    <property type="component" value="Unassembled WGS sequence"/>
</dbReference>
<dbReference type="InterPro" id="IPR041657">
    <property type="entry name" value="HTH_17"/>
</dbReference>
<organism evidence="2 3">
    <name type="scientific">Gordonia amicalis</name>
    <dbReference type="NCBI Taxonomy" id="89053"/>
    <lineage>
        <taxon>Bacteria</taxon>
        <taxon>Bacillati</taxon>
        <taxon>Actinomycetota</taxon>
        <taxon>Actinomycetes</taxon>
        <taxon>Mycobacteriales</taxon>
        <taxon>Gordoniaceae</taxon>
        <taxon>Gordonia</taxon>
    </lineage>
</organism>
<evidence type="ECO:0000313" key="2">
    <source>
        <dbReference type="EMBL" id="MDV6308095.1"/>
    </source>
</evidence>
<gene>
    <name evidence="2" type="ORF">R3P94_12315</name>
</gene>
<sequence length="112" mass="12086">MPATSTSSLPAAAALTDEVTLDQAEQLGYPSRFTLRRYIRRGLLPARMVGNSYRVRVSELATLDQRVASTPLSGEVQAQVEVAANALRDLHPDELTAALISLRSRLRAGAPV</sequence>
<protein>
    <submittedName>
        <fullName evidence="2">Helix-turn-helix domain-containing protein</fullName>
    </submittedName>
</protein>
<keyword evidence="3" id="KW-1185">Reference proteome</keyword>
<comment type="caution">
    <text evidence="2">The sequence shown here is derived from an EMBL/GenBank/DDBJ whole genome shotgun (WGS) entry which is preliminary data.</text>
</comment>
<evidence type="ECO:0000259" key="1">
    <source>
        <dbReference type="Pfam" id="PF12728"/>
    </source>
</evidence>
<accession>A0ABU4DEK5</accession>
<dbReference type="Pfam" id="PF12728">
    <property type="entry name" value="HTH_17"/>
    <property type="match status" value="1"/>
</dbReference>